<dbReference type="SUPFAM" id="SSF48452">
    <property type="entry name" value="TPR-like"/>
    <property type="match status" value="1"/>
</dbReference>
<dbReference type="InterPro" id="IPR013229">
    <property type="entry name" value="PEGA"/>
</dbReference>
<keyword evidence="2" id="KW-0812">Transmembrane</keyword>
<accession>A0A9X3X767</accession>
<organism evidence="4 5">
    <name type="scientific">Polyangium jinanense</name>
    <dbReference type="NCBI Taxonomy" id="2829994"/>
    <lineage>
        <taxon>Bacteria</taxon>
        <taxon>Pseudomonadati</taxon>
        <taxon>Myxococcota</taxon>
        <taxon>Polyangia</taxon>
        <taxon>Polyangiales</taxon>
        <taxon>Polyangiaceae</taxon>
        <taxon>Polyangium</taxon>
    </lineage>
</organism>
<dbReference type="AlphaFoldDB" id="A0A9X3X767"/>
<evidence type="ECO:0000256" key="1">
    <source>
        <dbReference type="SAM" id="MobiDB-lite"/>
    </source>
</evidence>
<keyword evidence="2" id="KW-0472">Membrane</keyword>
<keyword evidence="2" id="KW-1133">Transmembrane helix</keyword>
<reference evidence="4 5" key="1">
    <citation type="submission" date="2021-04" db="EMBL/GenBank/DDBJ databases">
        <title>Genome analysis of Polyangium sp.</title>
        <authorList>
            <person name="Li Y."/>
            <person name="Wang J."/>
        </authorList>
    </citation>
    <scope>NUCLEOTIDE SEQUENCE [LARGE SCALE GENOMIC DNA]</scope>
    <source>
        <strain evidence="4 5">SDU14</strain>
    </source>
</reference>
<feature type="transmembrane region" description="Helical" evidence="2">
    <location>
        <begin position="224"/>
        <end position="245"/>
    </location>
</feature>
<feature type="domain" description="PEGA" evidence="3">
    <location>
        <begin position="172"/>
        <end position="209"/>
    </location>
</feature>
<keyword evidence="5" id="KW-1185">Reference proteome</keyword>
<proteinExistence type="predicted"/>
<evidence type="ECO:0000256" key="2">
    <source>
        <dbReference type="SAM" id="Phobius"/>
    </source>
</evidence>
<evidence type="ECO:0000313" key="4">
    <source>
        <dbReference type="EMBL" id="MDC3982636.1"/>
    </source>
</evidence>
<dbReference type="RefSeq" id="WP_272422504.1">
    <property type="nucleotide sequence ID" value="NZ_JAGTJJ010000009.1"/>
</dbReference>
<protein>
    <recommendedName>
        <fullName evidence="3">PEGA domain-containing protein</fullName>
    </recommendedName>
</protein>
<sequence>MTYSSICDIRVCGVPARIAGLACAVGLGVCASGAGAQEPKAHDAAAAEALFKAGRSLVENGDYAAGCPKFEASLALHPSASTALNLARCHEQEGKLASAWEDYHRALGLNHETHGEQRRRGLEEIANNGITALSPRVPKLRVVVAHAPAGLEVQRDGKALLPAALGEPLPADPGPHEIRASAPGHKTETRTVTLEEGKSVTVELALEPEPEARADGKTGGGVPAWAWVAGAVGIGLSGAAIGFLVDNRAAIGALQENCRDVRGGTYCNPGYDYAADNARKNRDLGLFVGLGSAGMIVIGAAIVGIAGSRFAKEPTRTAITLPWIAPDGAGATIVGSF</sequence>
<name>A0A9X3X767_9BACT</name>
<feature type="region of interest" description="Disordered" evidence="1">
    <location>
        <begin position="169"/>
        <end position="189"/>
    </location>
</feature>
<dbReference type="Proteomes" id="UP001151081">
    <property type="component" value="Unassembled WGS sequence"/>
</dbReference>
<feature type="transmembrane region" description="Helical" evidence="2">
    <location>
        <begin position="284"/>
        <end position="306"/>
    </location>
</feature>
<dbReference type="Pfam" id="PF08308">
    <property type="entry name" value="PEGA"/>
    <property type="match status" value="1"/>
</dbReference>
<gene>
    <name evidence="4" type="ORF">KEG57_19125</name>
</gene>
<dbReference type="EMBL" id="JAGTJJ010000009">
    <property type="protein sequence ID" value="MDC3982636.1"/>
    <property type="molecule type" value="Genomic_DNA"/>
</dbReference>
<evidence type="ECO:0000313" key="5">
    <source>
        <dbReference type="Proteomes" id="UP001151081"/>
    </source>
</evidence>
<dbReference type="InterPro" id="IPR011990">
    <property type="entry name" value="TPR-like_helical_dom_sf"/>
</dbReference>
<dbReference type="Gene3D" id="1.25.40.10">
    <property type="entry name" value="Tetratricopeptide repeat domain"/>
    <property type="match status" value="1"/>
</dbReference>
<evidence type="ECO:0000259" key="3">
    <source>
        <dbReference type="Pfam" id="PF08308"/>
    </source>
</evidence>
<comment type="caution">
    <text evidence="4">The sequence shown here is derived from an EMBL/GenBank/DDBJ whole genome shotgun (WGS) entry which is preliminary data.</text>
</comment>
<feature type="compositionally biased region" description="Basic and acidic residues" evidence="1">
    <location>
        <begin position="174"/>
        <end position="189"/>
    </location>
</feature>